<dbReference type="InterPro" id="IPR020806">
    <property type="entry name" value="PKS_PP-bd"/>
</dbReference>
<feature type="region of interest" description="Disordered" evidence="7">
    <location>
        <begin position="1604"/>
        <end position="1626"/>
    </location>
</feature>
<feature type="region of interest" description="Disordered" evidence="7">
    <location>
        <begin position="2684"/>
        <end position="2704"/>
    </location>
</feature>
<proteinExistence type="inferred from homology"/>
<dbReference type="InterPro" id="IPR023213">
    <property type="entry name" value="CAT-like_dom_sf"/>
</dbReference>
<dbReference type="SUPFAM" id="SSF56801">
    <property type="entry name" value="Acetyl-CoA synthetase-like"/>
    <property type="match status" value="4"/>
</dbReference>
<dbReference type="InterPro" id="IPR000873">
    <property type="entry name" value="AMP-dep_synth/lig_dom"/>
</dbReference>
<evidence type="ECO:0000313" key="10">
    <source>
        <dbReference type="Proteomes" id="UP000487268"/>
    </source>
</evidence>
<dbReference type="CDD" id="cd17646">
    <property type="entry name" value="A_NRPS_AB3403-like"/>
    <property type="match status" value="1"/>
</dbReference>
<keyword evidence="10" id="KW-1185">Reference proteome</keyword>
<comment type="similarity">
    <text evidence="2">Belongs to the ATP-dependent AMP-binding enzyme family.</text>
</comment>
<dbReference type="FunFam" id="3.30.300.30:FF:000010">
    <property type="entry name" value="Enterobactin synthetase component F"/>
    <property type="match status" value="1"/>
</dbReference>
<dbReference type="Pfam" id="PF00501">
    <property type="entry name" value="AMP-binding"/>
    <property type="match status" value="5"/>
</dbReference>
<feature type="domain" description="Carrier" evidence="8">
    <location>
        <begin position="3569"/>
        <end position="3643"/>
    </location>
</feature>
<dbReference type="Pfam" id="PF00550">
    <property type="entry name" value="PP-binding"/>
    <property type="match status" value="4"/>
</dbReference>
<dbReference type="InterPro" id="IPR025110">
    <property type="entry name" value="AMP-bd_C"/>
</dbReference>
<dbReference type="GO" id="GO:0008610">
    <property type="term" value="P:lipid biosynthetic process"/>
    <property type="evidence" value="ECO:0007669"/>
    <property type="project" value="UniProtKB-ARBA"/>
</dbReference>
<keyword evidence="3" id="KW-0596">Phosphopantetheine</keyword>
<gene>
    <name evidence="9" type="primary">tycC_2</name>
    <name evidence="9" type="ORF">ACRB68_10520</name>
</gene>
<feature type="compositionally biased region" description="Pro residues" evidence="7">
    <location>
        <begin position="143"/>
        <end position="152"/>
    </location>
</feature>
<dbReference type="PANTHER" id="PTHR45527:SF1">
    <property type="entry name" value="FATTY ACID SYNTHASE"/>
    <property type="match status" value="1"/>
</dbReference>
<dbReference type="Pfam" id="PF00668">
    <property type="entry name" value="Condensation"/>
    <property type="match status" value="4"/>
</dbReference>
<dbReference type="Gene3D" id="3.30.300.30">
    <property type="match status" value="4"/>
</dbReference>
<dbReference type="OrthoDB" id="3671989at2"/>
<keyword evidence="6" id="KW-0045">Antibiotic biosynthesis</keyword>
<dbReference type="InterPro" id="IPR006162">
    <property type="entry name" value="Ppantetheine_attach_site"/>
</dbReference>
<evidence type="ECO:0000259" key="8">
    <source>
        <dbReference type="PROSITE" id="PS50075"/>
    </source>
</evidence>
<dbReference type="PROSITE" id="PS00012">
    <property type="entry name" value="PHOSPHOPANTETHEINE"/>
    <property type="match status" value="4"/>
</dbReference>
<dbReference type="InterPro" id="IPR036736">
    <property type="entry name" value="ACP-like_sf"/>
</dbReference>
<dbReference type="Gene3D" id="2.30.38.10">
    <property type="entry name" value="Luciferase, Domain 3"/>
    <property type="match status" value="2"/>
</dbReference>
<dbReference type="InterPro" id="IPR020845">
    <property type="entry name" value="AMP-binding_CS"/>
</dbReference>
<dbReference type="InterPro" id="IPR001242">
    <property type="entry name" value="Condensation_dom"/>
</dbReference>
<dbReference type="Pfam" id="PF13193">
    <property type="entry name" value="AMP-binding_C"/>
    <property type="match status" value="4"/>
</dbReference>
<evidence type="ECO:0000256" key="7">
    <source>
        <dbReference type="SAM" id="MobiDB-lite"/>
    </source>
</evidence>
<protein>
    <submittedName>
        <fullName evidence="9">Tyrocidine synthase 3</fullName>
    </submittedName>
</protein>
<dbReference type="GO" id="GO:0017000">
    <property type="term" value="P:antibiotic biosynthetic process"/>
    <property type="evidence" value="ECO:0007669"/>
    <property type="project" value="UniProtKB-KW"/>
</dbReference>
<dbReference type="FunFam" id="1.10.1200.10:FF:000005">
    <property type="entry name" value="Nonribosomal peptide synthetase 1"/>
    <property type="match status" value="1"/>
</dbReference>
<dbReference type="NCBIfam" id="TIGR01720">
    <property type="entry name" value="NRPS-para261"/>
    <property type="match status" value="1"/>
</dbReference>
<feature type="domain" description="Carrier" evidence="8">
    <location>
        <begin position="521"/>
        <end position="596"/>
    </location>
</feature>
<dbReference type="SUPFAM" id="SSF47336">
    <property type="entry name" value="ACP-like"/>
    <property type="match status" value="4"/>
</dbReference>
<dbReference type="FunFam" id="3.40.50.980:FF:000002">
    <property type="entry name" value="Enterobactin synthetase component F"/>
    <property type="match status" value="1"/>
</dbReference>
<comment type="cofactor">
    <cofactor evidence="1">
        <name>pantetheine 4'-phosphate</name>
        <dbReference type="ChEBI" id="CHEBI:47942"/>
    </cofactor>
</comment>
<keyword evidence="5" id="KW-0677">Repeat</keyword>
<evidence type="ECO:0000256" key="4">
    <source>
        <dbReference type="ARBA" id="ARBA00022553"/>
    </source>
</evidence>
<dbReference type="Gene3D" id="3.40.50.12780">
    <property type="entry name" value="N-terminal domain of ligase-like"/>
    <property type="match status" value="2"/>
</dbReference>
<dbReference type="Gene3D" id="3.30.559.30">
    <property type="entry name" value="Nonribosomal peptide synthetase, condensation domain"/>
    <property type="match status" value="4"/>
</dbReference>
<dbReference type="Gene3D" id="3.40.50.980">
    <property type="match status" value="4"/>
</dbReference>
<dbReference type="InterPro" id="IPR010071">
    <property type="entry name" value="AA_adenyl_dom"/>
</dbReference>
<dbReference type="CDD" id="cd19540">
    <property type="entry name" value="LCL_NRPS-like"/>
    <property type="match status" value="3"/>
</dbReference>
<feature type="region of interest" description="Disordered" evidence="7">
    <location>
        <begin position="131"/>
        <end position="152"/>
    </location>
</feature>
<dbReference type="InterPro" id="IPR042099">
    <property type="entry name" value="ANL_N_sf"/>
</dbReference>
<dbReference type="FunFam" id="3.40.50.12780:FF:000012">
    <property type="entry name" value="Non-ribosomal peptide synthetase"/>
    <property type="match status" value="2"/>
</dbReference>
<evidence type="ECO:0000256" key="6">
    <source>
        <dbReference type="ARBA" id="ARBA00023194"/>
    </source>
</evidence>
<dbReference type="InterPro" id="IPR010060">
    <property type="entry name" value="NRPS_synth"/>
</dbReference>
<dbReference type="Gene3D" id="3.30.559.10">
    <property type="entry name" value="Chloramphenicol acetyltransferase-like domain"/>
    <property type="match status" value="4"/>
</dbReference>
<feature type="domain" description="Carrier" evidence="8">
    <location>
        <begin position="2538"/>
        <end position="2613"/>
    </location>
</feature>
<dbReference type="GO" id="GO:0031177">
    <property type="term" value="F:phosphopantetheine binding"/>
    <property type="evidence" value="ECO:0007669"/>
    <property type="project" value="InterPro"/>
</dbReference>
<feature type="region of interest" description="Disordered" evidence="7">
    <location>
        <begin position="2608"/>
        <end position="2627"/>
    </location>
</feature>
<dbReference type="GO" id="GO:0043041">
    <property type="term" value="P:amino acid activation for nonribosomal peptide biosynthetic process"/>
    <property type="evidence" value="ECO:0007669"/>
    <property type="project" value="TreeGrafter"/>
</dbReference>
<evidence type="ECO:0000256" key="3">
    <source>
        <dbReference type="ARBA" id="ARBA00022450"/>
    </source>
</evidence>
<dbReference type="PROSITE" id="PS50075">
    <property type="entry name" value="CARRIER"/>
    <property type="match status" value="4"/>
</dbReference>
<dbReference type="PANTHER" id="PTHR45527">
    <property type="entry name" value="NONRIBOSOMAL PEPTIDE SYNTHETASE"/>
    <property type="match status" value="1"/>
</dbReference>
<dbReference type="InterPro" id="IPR045851">
    <property type="entry name" value="AMP-bd_C_sf"/>
</dbReference>
<dbReference type="PROSITE" id="PS00455">
    <property type="entry name" value="AMP_BINDING"/>
    <property type="match status" value="4"/>
</dbReference>
<dbReference type="NCBIfam" id="NF003417">
    <property type="entry name" value="PRK04813.1"/>
    <property type="match status" value="5"/>
</dbReference>
<dbReference type="Proteomes" id="UP000487268">
    <property type="component" value="Unassembled WGS sequence"/>
</dbReference>
<reference evidence="9 10" key="1">
    <citation type="submission" date="2019-10" db="EMBL/GenBank/DDBJ databases">
        <title>Actinomadura rubteroloni sp. nov. and Actinomadura macrotermitis sp. nov., isolated from the gut of fungus growing-termite Macrotermes natalensis.</title>
        <authorList>
            <person name="Benndorf R."/>
            <person name="Martin K."/>
            <person name="Kuefner M."/>
            <person name="De Beer W."/>
            <person name="Kaster A.-K."/>
            <person name="Vollmers J."/>
            <person name="Poulsen M."/>
            <person name="Beemelmanns C."/>
        </authorList>
    </citation>
    <scope>NUCLEOTIDE SEQUENCE [LARGE SCALE GENOMIC DNA]</scope>
    <source>
        <strain evidence="9 10">RB68</strain>
    </source>
</reference>
<dbReference type="FunFam" id="2.30.38.10:FF:000001">
    <property type="entry name" value="Non-ribosomal peptide synthetase PvdI"/>
    <property type="match status" value="4"/>
</dbReference>
<evidence type="ECO:0000256" key="2">
    <source>
        <dbReference type="ARBA" id="ARBA00006432"/>
    </source>
</evidence>
<name>A0A7K0BPF9_9ACTN</name>
<dbReference type="SUPFAM" id="SSF52777">
    <property type="entry name" value="CoA-dependent acyltransferases"/>
    <property type="match status" value="8"/>
</dbReference>
<dbReference type="CDD" id="cd17643">
    <property type="entry name" value="A_NRPS_Cytc1-like"/>
    <property type="match status" value="1"/>
</dbReference>
<comment type="caution">
    <text evidence="9">The sequence shown here is derived from an EMBL/GenBank/DDBJ whole genome shotgun (WGS) entry which is preliminary data.</text>
</comment>
<dbReference type="EMBL" id="WEGH01000001">
    <property type="protein sequence ID" value="MQY03017.1"/>
    <property type="molecule type" value="Genomic_DNA"/>
</dbReference>
<dbReference type="GO" id="GO:0044550">
    <property type="term" value="P:secondary metabolite biosynthetic process"/>
    <property type="evidence" value="ECO:0007669"/>
    <property type="project" value="UniProtKB-ARBA"/>
</dbReference>
<evidence type="ECO:0000256" key="1">
    <source>
        <dbReference type="ARBA" id="ARBA00001957"/>
    </source>
</evidence>
<organism evidence="9 10">
    <name type="scientific">Actinomadura macrotermitis</name>
    <dbReference type="NCBI Taxonomy" id="2585200"/>
    <lineage>
        <taxon>Bacteria</taxon>
        <taxon>Bacillati</taxon>
        <taxon>Actinomycetota</taxon>
        <taxon>Actinomycetes</taxon>
        <taxon>Streptosporangiales</taxon>
        <taxon>Thermomonosporaceae</taxon>
        <taxon>Actinomadura</taxon>
    </lineage>
</organism>
<evidence type="ECO:0000256" key="5">
    <source>
        <dbReference type="ARBA" id="ARBA00022737"/>
    </source>
</evidence>
<dbReference type="Gene3D" id="1.10.1200.10">
    <property type="entry name" value="ACP-like"/>
    <property type="match status" value="4"/>
</dbReference>
<feature type="domain" description="Carrier" evidence="8">
    <location>
        <begin position="1531"/>
        <end position="1606"/>
    </location>
</feature>
<dbReference type="NCBIfam" id="TIGR01733">
    <property type="entry name" value="AA-adenyl-dom"/>
    <property type="match status" value="4"/>
</dbReference>
<dbReference type="FunFam" id="3.40.50.980:FF:000001">
    <property type="entry name" value="Non-ribosomal peptide synthetase"/>
    <property type="match status" value="1"/>
</dbReference>
<sequence>MLGQEKWNDTAVAVADGTLPGLIAARAAADPGATAVVFGDRGLTYAELEERAGGLAARLTALGAGPERVVAVAVPRSAELVVALLAVLKAGAAYLPVDPDHPAARIAFTLADAAPAAVLCTGATEPLLRGHPAPRIDLDAPGEAPPPRPSPVPLTGDHPAYMIYTSGSTGVPKGVMVPHRGIVNRLLWMQDAYGLGPGDTVLQKTPSGFDVSVWEFFWPLITGARLVLAKPGGHRDPAYLAATIVAENITTVHFVPSMLALFLEEPTSADCTGLRRVICSGEALPADLVNRFHERLPGVPLHNLYGPTEASVDVTSWECPPGFAGSSVPIGKPIWNTRMYVLDARLRPVDPGVAGELYIAGAGLARGYANRSSLTAERFVACPLGGTSERMYRTGDLARWTPAGDLEYLGRVDHQVKIRGFRVELGEIEAVLTAHPSVAAAAVMAREDTAGHQRLVAYAVPAGTGRIESGRLRTHLAGRLPEYMVPAVVVELAELPLTPNGKLDRAALPAPDLGALAAGREPRTATERLLCERFAGTLRLARVGADDSFFDLGGDSLLGARLVARLRDELGAGLAFRDLLDAPTPERLAAVVDAGGRDARWQAPPLRPAARPDPLPLSSGQARMWFLNRLHEGDAVYNVPVALRLAGPLDTGALEAALADLVSRHEILRTVYPDTEGVPHQRILPDAGPVLRTVAADAAEVEGHVAAEAARGFDLRHEPPLRATLFAVRPQEHVLLLVVHHIATDAWTTGILARDLGTAYAARRAGHAPGWAPLPVQYADFALWQRGLPGQDDRLAHWRDALAGLPAELALPADRPRPAVPSRTGGEVPVRIGADVHARLAELAGAAGTTLFMVVQAAVAALLSRLGAGDDIPVGVAVAGRDDAALDDVAGFFVNTLVLRTDLSGAPDFAGLLARVREADLAAYAHQDVPFERLGVALQVLLAFQNVPREIGWELAGLTVEPLAAGGDAVEFDLSFSLEERRAGRGAPAGIEGVLRYSADRFDTRTAVLLAERLTLLLGAVAADPHRAVSALPVLTGGERAEILDGWNATARPLRHRTVLEAFAARVAAAPGAPALVAGDGSAPSLTYAELDAAADREAAALAAAGARPGALVGVVLPRSTRLAVMLLAVLKTGAAYVPADPEWPAARIGEVLDGTDLVVDAGWDPGRSATAASPVPVRPDDLAYVMYTSGSTGRPKGVAVTHAAVAALAADRAWTAVERVLFHAPHAFDASTWELWVPLLTGGVVVVAAEGRVGARELSEAVTAHRLTAVHVTAGLFAALAEEAPECFAGLGEVLTGGDKVSAAAVAKVAARGIPVRQLYGPTEITMCATAHLSEPGRDVPPVLPIGRPLDNNRVYVLDGALRPVPPGVVGELYVAGSGLARGYLGRPGLTAERFVACPFGEGRMYRTGDLARWTSAGELVFAGRSDDQVKIRGHRVEPAEVEAVLAAHPGVGRITVVAREDRPGHKRLVAYAAPATVDATELRGFAADRLPEHLVPAAVVVLPELPLTGNGKVDRAALPAPDFAATSRAPRTALEEMLCALFAEVLRRDTVGADDGFFDLGGDSLLAMRLIARIQRLLHTDLTIAGLMARPTPAGVARLVEAGGEDAERRPPLTAADRPDPVPLSSGQSRMWFLNRLEEGDALYNVPLELRLSGALDRDALREALGDVTDRHETLRTVFPDTGGAPCQRILGSARPALPVTGADEAALPGLIAAEVARRFDVSTETPLRARLFALAEDEHVLLLVVHHIAADGWSMGVLARDLSAAYAARRAGRAPDWAPLPVQYADHTLWQAAAPGGEERLAHWRRALAGLPDELALPYDRPRPVSAAFTSGSVPVRIPAATHAGIAALAKAERVTPFMVVQAAVAALLSRLGAGEDIPLGTAVAGRAEPALDDLIGFFVNTLVLRTDVGGDPAFRTLLRRVRDTDLAAFTHQDVPFERLVEELNPVRSLARHPLFQVMLNFQSGPPPRWDLPGLTTRRAPVRDAAAKFDLSFDLSELHGEDAGITGVLDYATELFDEPTARRLAEALPRILDAVTADPATALSALPVLAPAEHALIVESWNATHSPPAHGTIVAAFAAQAARTPDAPAVTGATGSLTYAELDRVSDRIAAALGAVAGGRVGVSLTRSAELIAAFLGILKAGAAYVPVDLEWPAARSGQVLAGVDLVLDRDWLDRNRTPGDAAAARPLVRPDDLAYVMYTSGSTGEPKGVAITHAGVVALAADRSWRGTGRVLFHAPHAFDASTWELWVPLLSGGTVVVAPEGSVDAGVIAGNDLTAVHVTAGLFAVLAEESPECFAQVGQVLTGGDAVSAAAVARVLEACPGVSVRQLYGPTEITMCATSYTARPGDTVLPIGRPLDNTRVYVLDGALRAVPPGVVGELYVAGSGLARGYLGRPGLTAERFVACPFGEGRMYRTGDLARWTPDGELVFAGRADGQVKIRGHRVEPAEVEAVLATHPSVGRITVVAREGMLVAYAVPNGRGDLTDLRGYAADRLPGPLVPAAVVVLAALPLTGNGKVDRAALPAPDFAAAAGGRAPASPLEEVLCALFADLLGLDLVGPDDGFFDLGGDSLLAMRLIARIRETLGLEVSIREMFLAPTPAGVARRAAAGGRPRPPLPAGDVPDAPLSSGQTRMWFLNRLGGAASVYNMPVALRLTGGLDLGALREALADVADRHETLRTVFPDTDGIPRRRLSPRPPELPVVTAPRSGLDGLLAAEAAHPFDVTAEPPLRARLFVLAEDEHVLSLVVHHIAADGWSMGVLARDLSAAYAARRAGRAPDWAPLPVGYAGFAAWQRDLLGAEDDPGSLLSEQLAHWRDALAGAPAELALPADRPRPAVATYRGGSVPFRLDADIHARLAELARREKTTLFMVVQAGVALLLSRLGAGEDIPLGTAVAGRAEPALDDLIGFFVNTLVLRTDVSGDPTFAELLARVRETDLAAYAHQDVPFERLVEELHPERSLARHPLFQVMLTFQNTHQETAWDLPGLTVERLGGDTPTAKFDLSLAIAETPGGLDGTLEYAADLFDRETAEDLAARLTGVLAQAAADPGRHVRDFTVLRPGEHRTVVETWNATDAPVPAGTLAAAFEARAAGQPAAPAVEFADERLTYAELDAAANRLARHLAGRGIGPEDLVAVVLPRSLDLVVALLGVVKAGAGYLPIDPGYPAARIDSMIEDAGPAAVLTELPVLTGPAGPLTDAERVRPLLPAHPAYVIYTSGSTGRPKGVVVPQRNVVSLIETAGRRFGLGPGDVWSLFHSASFDFSVWEIWGALLLGGRLVVVPHEVSRSAPDFAALLARTGVTVLSQTPSAFHQLAEADRDTPVGGSLRYVVFGGEALEPGRLPGWYDRHPDDAPVLVNMYGITETTVHVTHLSLDRASAAAAPGSVVGGPLDNTRVYVLDRFLRPVPPGVVGEVYVAGAGLARGYLRRPGLTASRFVACPFGEGRMYRSGDLARWTRDGRLVHGGRADAQVKIRGFRIEPGEIEAALAAHPAVAQVAVVPVDDRLIAYTVPAGPLGPGELRDHAAGLLPDHMVPAAVVELPRLPLTVNGKLDRAALPAPDFAGLVTGRQPRTRAEALLCGLFAEILRLDAVGADDGFFDLGGDSIMSMQLVARARGDGLRITPRQVFEQRTPAGLARVAVPETVPAAGADEPAGPVPLTPVMRWVAERTGPGLLRGFAQSAVLRAPAGLTRERLAELLAALGEHHPVLGARLVRPGEEPSTWRLEIPAGGPRPRPARVDAAGLTDAELAALAARTARAEAAALDPEAGAMVRAVWLDRGPAASGRLVLVVHHLVVDGVSWRILMAELRSPSAPAGSSFRRWALLAAAEAAARTGEAAAWRAVLAPGALTLGARPLDPARDTAAAVRRVEVPLAGDVTEALLTAVPAAFHAGVDEVLLAGLAAAVAERFGDGPVLVDVEHHGREPFAEELDLAGTVGWFTSVHPVRLDAAGIDPAEARAGGAAAGQLVKTVKEQLRALPGDGLGFGLLRYLHPGTGPGLAALPAPPIGFNYLGRFATEQAEGDWRPAGPGALDSQVDPATPVAHALEADAVVEDGAGGPRMTLALSWPRELFPEPAVRELAGAWAAMLAGLAAHAATPDSGGHTPSDFPLLALAQHELDELTAEFEG</sequence>
<dbReference type="SMART" id="SM00823">
    <property type="entry name" value="PKS_PP"/>
    <property type="match status" value="4"/>
</dbReference>
<keyword evidence="4" id="KW-0597">Phosphoprotein</keyword>
<dbReference type="GO" id="GO:0003824">
    <property type="term" value="F:catalytic activity"/>
    <property type="evidence" value="ECO:0007669"/>
    <property type="project" value="InterPro"/>
</dbReference>
<dbReference type="GO" id="GO:0005829">
    <property type="term" value="C:cytosol"/>
    <property type="evidence" value="ECO:0007669"/>
    <property type="project" value="TreeGrafter"/>
</dbReference>
<dbReference type="FunFam" id="1.10.1200.10:FF:000016">
    <property type="entry name" value="Non-ribosomal peptide synthase"/>
    <property type="match status" value="2"/>
</dbReference>
<evidence type="ECO:0000313" key="9">
    <source>
        <dbReference type="EMBL" id="MQY03017.1"/>
    </source>
</evidence>
<dbReference type="InterPro" id="IPR009081">
    <property type="entry name" value="PP-bd_ACP"/>
</dbReference>
<dbReference type="GO" id="GO:0072330">
    <property type="term" value="P:monocarboxylic acid biosynthetic process"/>
    <property type="evidence" value="ECO:0007669"/>
    <property type="project" value="UniProtKB-ARBA"/>
</dbReference>
<dbReference type="RefSeq" id="WP_153531056.1">
    <property type="nucleotide sequence ID" value="NZ_WEGH01000001.1"/>
</dbReference>
<accession>A0A7K0BPF9</accession>